<dbReference type="PANTHER" id="PTHR43364:SF18">
    <property type="entry name" value="OXIDOREDUCTASE"/>
    <property type="match status" value="1"/>
</dbReference>
<gene>
    <name evidence="2" type="ORF">FNM00_05295</name>
</gene>
<dbReference type="AlphaFoldDB" id="A0A554SFN0"/>
<evidence type="ECO:0000313" key="3">
    <source>
        <dbReference type="Proteomes" id="UP000316988"/>
    </source>
</evidence>
<sequence>MLMRRLGGSGLEVSRLGLGTMTWGTIVDDYVAEDLLAAFLDGGGTLVDTAPIYGEGRTEELLGRLLAKSGARDQVVLAGKAGLSHRDGTVVRDSSRRTLLAQLDQSLRDLGTDHLDLWQIHRFDETTPIDEAMATLDDAVRSGRVRYAGISNYSGWQTSLAYARFERLGGGVPLVGAQVEYSLLNRGAEADVIAAADYLGMSVLAWSPLGRGVLTGKYRGGIPGDSRAADAHWEPFVSAYLSGPKTRIVDAVAKASEGLGVPMTHTALAWARDRPGVGALLVGARTVAQLEESLGSESLTLPAQIADALSDVS</sequence>
<accession>A0A554SFN0</accession>
<dbReference type="OrthoDB" id="3664926at2"/>
<dbReference type="SUPFAM" id="SSF51430">
    <property type="entry name" value="NAD(P)-linked oxidoreductase"/>
    <property type="match status" value="1"/>
</dbReference>
<dbReference type="InterPro" id="IPR036812">
    <property type="entry name" value="NAD(P)_OxRdtase_dom_sf"/>
</dbReference>
<dbReference type="Proteomes" id="UP000316988">
    <property type="component" value="Unassembled WGS sequence"/>
</dbReference>
<dbReference type="InterPro" id="IPR023210">
    <property type="entry name" value="NADP_OxRdtase_dom"/>
</dbReference>
<feature type="domain" description="NADP-dependent oxidoreductase" evidence="1">
    <location>
        <begin position="15"/>
        <end position="308"/>
    </location>
</feature>
<dbReference type="RefSeq" id="WP_143912177.1">
    <property type="nucleotide sequence ID" value="NZ_VLNT01000003.1"/>
</dbReference>
<dbReference type="Gene3D" id="3.20.20.100">
    <property type="entry name" value="NADP-dependent oxidoreductase domain"/>
    <property type="match status" value="1"/>
</dbReference>
<dbReference type="EMBL" id="VLNT01000003">
    <property type="protein sequence ID" value="TSD65123.1"/>
    <property type="molecule type" value="Genomic_DNA"/>
</dbReference>
<protein>
    <submittedName>
        <fullName evidence="2">Aldo/keto reductase</fullName>
    </submittedName>
</protein>
<comment type="caution">
    <text evidence="2">The sequence shown here is derived from an EMBL/GenBank/DDBJ whole genome shotgun (WGS) entry which is preliminary data.</text>
</comment>
<name>A0A554SFN0_9ACTN</name>
<dbReference type="Pfam" id="PF00248">
    <property type="entry name" value="Aldo_ket_red"/>
    <property type="match status" value="1"/>
</dbReference>
<dbReference type="PANTHER" id="PTHR43364">
    <property type="entry name" value="NADH-SPECIFIC METHYLGLYOXAL REDUCTASE-RELATED"/>
    <property type="match status" value="1"/>
</dbReference>
<organism evidence="2 3">
    <name type="scientific">Aeromicrobium piscarium</name>
    <dbReference type="NCBI Taxonomy" id="2590901"/>
    <lineage>
        <taxon>Bacteria</taxon>
        <taxon>Bacillati</taxon>
        <taxon>Actinomycetota</taxon>
        <taxon>Actinomycetes</taxon>
        <taxon>Propionibacteriales</taxon>
        <taxon>Nocardioidaceae</taxon>
        <taxon>Aeromicrobium</taxon>
    </lineage>
</organism>
<keyword evidence="3" id="KW-1185">Reference proteome</keyword>
<dbReference type="InterPro" id="IPR050523">
    <property type="entry name" value="AKR_Detox_Biosynth"/>
</dbReference>
<evidence type="ECO:0000313" key="2">
    <source>
        <dbReference type="EMBL" id="TSD65123.1"/>
    </source>
</evidence>
<dbReference type="GO" id="GO:0005829">
    <property type="term" value="C:cytosol"/>
    <property type="evidence" value="ECO:0007669"/>
    <property type="project" value="TreeGrafter"/>
</dbReference>
<proteinExistence type="predicted"/>
<evidence type="ECO:0000259" key="1">
    <source>
        <dbReference type="Pfam" id="PF00248"/>
    </source>
</evidence>
<reference evidence="2 3" key="1">
    <citation type="submission" date="2019-07" db="EMBL/GenBank/DDBJ databases">
        <authorList>
            <person name="Zhao L.H."/>
        </authorList>
    </citation>
    <scope>NUCLEOTIDE SEQUENCE [LARGE SCALE GENOMIC DNA]</scope>
    <source>
        <strain evidence="2 3">Co35</strain>
    </source>
</reference>